<keyword evidence="4 16" id="KW-1003">Cell membrane</keyword>
<evidence type="ECO:0000256" key="12">
    <source>
        <dbReference type="ARBA" id="ARBA00023310"/>
    </source>
</evidence>
<evidence type="ECO:0000256" key="6">
    <source>
        <dbReference type="ARBA" id="ARBA00022547"/>
    </source>
</evidence>
<evidence type="ECO:0000256" key="7">
    <source>
        <dbReference type="ARBA" id="ARBA00022692"/>
    </source>
</evidence>
<keyword evidence="9 16" id="KW-1133">Transmembrane helix</keyword>
<name>A0ABX8A6F6_9BRAD</name>
<sequence length="162" mass="17683">MFGLQAEFWVAVAFFLLLALFGYMGVHRTILTALDHRRDRIKQDLDDARRLRDEAAALLADYKKRHASAEREAQDIITSAKEEAERIAAEAKVKMEDFVARRTKAAESKIAMAEAQALADVRAAAAEAAVTAATQVLSQSVKGGVADSLIEKGIGEVRAKLN</sequence>
<keyword evidence="12 16" id="KW-0066">ATP synthesis</keyword>
<keyword evidence="20" id="KW-1185">Reference proteome</keyword>
<accession>A0ABX8A6F6</accession>
<comment type="function">
    <text evidence="13 16">F(1)F(0) ATP synthase produces ATP from ADP in the presence of a proton or sodium gradient. F-type ATPases consist of two structural domains, F(1) containing the extramembraneous catalytic core and F(0) containing the membrane proton channel, linked together by a central stalk and a peripheral stalk. During catalysis, ATP synthesis in the catalytic domain of F(1) is coupled via a rotary mechanism of the central stalk subunits to proton translocation.</text>
</comment>
<protein>
    <recommendedName>
        <fullName evidence="16">ATP synthase subunit b</fullName>
    </recommendedName>
    <alternativeName>
        <fullName evidence="16">ATP synthase F(0) sector subunit b</fullName>
    </alternativeName>
    <alternativeName>
        <fullName evidence="16">ATPase subunit I</fullName>
    </alternativeName>
    <alternativeName>
        <fullName evidence="16">F-type ATPase subunit b</fullName>
        <shortName evidence="16">F-ATPase subunit b</shortName>
    </alternativeName>
</protein>
<evidence type="ECO:0000256" key="14">
    <source>
        <dbReference type="ARBA" id="ARBA00025614"/>
    </source>
</evidence>
<keyword evidence="11 16" id="KW-0472">Membrane</keyword>
<dbReference type="Proteomes" id="UP000682843">
    <property type="component" value="Chromosome"/>
</dbReference>
<evidence type="ECO:0000256" key="15">
    <source>
        <dbReference type="ARBA" id="ARBA00025830"/>
    </source>
</evidence>
<evidence type="ECO:0000256" key="2">
    <source>
        <dbReference type="ARBA" id="ARBA00005513"/>
    </source>
</evidence>
<feature type="coiled-coil region" evidence="18">
    <location>
        <begin position="31"/>
        <end position="101"/>
    </location>
</feature>
<evidence type="ECO:0000256" key="17">
    <source>
        <dbReference type="RuleBase" id="RU003848"/>
    </source>
</evidence>
<keyword evidence="7 16" id="KW-0812">Transmembrane</keyword>
<evidence type="ECO:0000256" key="1">
    <source>
        <dbReference type="ARBA" id="ARBA00004377"/>
    </source>
</evidence>
<feature type="transmembrane region" description="Helical" evidence="16">
    <location>
        <begin position="6"/>
        <end position="26"/>
    </location>
</feature>
<evidence type="ECO:0000256" key="16">
    <source>
        <dbReference type="HAMAP-Rule" id="MF_01398"/>
    </source>
</evidence>
<evidence type="ECO:0000256" key="5">
    <source>
        <dbReference type="ARBA" id="ARBA00022519"/>
    </source>
</evidence>
<dbReference type="InterPro" id="IPR050059">
    <property type="entry name" value="ATP_synthase_B_chain"/>
</dbReference>
<evidence type="ECO:0000256" key="9">
    <source>
        <dbReference type="ARBA" id="ARBA00022989"/>
    </source>
</evidence>
<evidence type="ECO:0000313" key="19">
    <source>
        <dbReference type="EMBL" id="QUS37990.1"/>
    </source>
</evidence>
<comment type="function">
    <text evidence="14">Component of the F(0) channel, it forms part of the peripheral stalk, linking F(1) to F(0). The b'-subunit is a diverged and duplicated form of b found in plants and photosynthetic bacteria.</text>
</comment>
<evidence type="ECO:0000256" key="18">
    <source>
        <dbReference type="SAM" id="Coils"/>
    </source>
</evidence>
<dbReference type="InterPro" id="IPR002146">
    <property type="entry name" value="ATP_synth_b/b'su_bac/chlpt"/>
</dbReference>
<reference evidence="19 20" key="1">
    <citation type="submission" date="2019-02" db="EMBL/GenBank/DDBJ databases">
        <title>Emended description of the genus Rhodopseudomonas and description of Rhodopseudomonas albus sp. nov., a non-phototrophic, heavy-metal-tolerant bacterium isolated from garden soil.</title>
        <authorList>
            <person name="Bao Z."/>
            <person name="Cao W.W."/>
            <person name="Sato Y."/>
            <person name="Nishizawa T."/>
            <person name="Zhao J."/>
            <person name="Guo Y."/>
            <person name="Ohta H."/>
        </authorList>
    </citation>
    <scope>NUCLEOTIDE SEQUENCE [LARGE SCALE GENOMIC DNA]</scope>
    <source>
        <strain evidence="19 20">SK50-23</strain>
    </source>
</reference>
<comment type="subcellular location">
    <subcellularLocation>
        <location evidence="1">Cell inner membrane</location>
        <topology evidence="1">Single-pass membrane protein</topology>
    </subcellularLocation>
    <subcellularLocation>
        <location evidence="16">Cell membrane</location>
        <topology evidence="16">Single-pass membrane protein</topology>
    </subcellularLocation>
</comment>
<keyword evidence="10 16" id="KW-0406">Ion transport</keyword>
<keyword evidence="6 16" id="KW-0138">CF(0)</keyword>
<comment type="similarity">
    <text evidence="2 16 17">Belongs to the ATPase B chain family.</text>
</comment>
<keyword evidence="8 16" id="KW-0375">Hydrogen ion transport</keyword>
<organism evidence="19 20">
    <name type="scientific">Tardiphaga alba</name>
    <dbReference type="NCBI Taxonomy" id="340268"/>
    <lineage>
        <taxon>Bacteria</taxon>
        <taxon>Pseudomonadati</taxon>
        <taxon>Pseudomonadota</taxon>
        <taxon>Alphaproteobacteria</taxon>
        <taxon>Hyphomicrobiales</taxon>
        <taxon>Nitrobacteraceae</taxon>
        <taxon>Tardiphaga</taxon>
    </lineage>
</organism>
<evidence type="ECO:0000313" key="20">
    <source>
        <dbReference type="Proteomes" id="UP000682843"/>
    </source>
</evidence>
<keyword evidence="5" id="KW-0997">Cell inner membrane</keyword>
<keyword evidence="18" id="KW-0175">Coiled coil</keyword>
<keyword evidence="3 16" id="KW-0813">Transport</keyword>
<dbReference type="CDD" id="cd06503">
    <property type="entry name" value="ATP-synt_Fo_b"/>
    <property type="match status" value="1"/>
</dbReference>
<dbReference type="Pfam" id="PF00430">
    <property type="entry name" value="ATP-synt_B"/>
    <property type="match status" value="1"/>
</dbReference>
<evidence type="ECO:0000256" key="10">
    <source>
        <dbReference type="ARBA" id="ARBA00023065"/>
    </source>
</evidence>
<dbReference type="EMBL" id="CP036498">
    <property type="protein sequence ID" value="QUS37990.1"/>
    <property type="molecule type" value="Genomic_DNA"/>
</dbReference>
<dbReference type="HAMAP" id="MF_01398">
    <property type="entry name" value="ATP_synth_b_bprime"/>
    <property type="match status" value="1"/>
</dbReference>
<evidence type="ECO:0000256" key="13">
    <source>
        <dbReference type="ARBA" id="ARBA00025198"/>
    </source>
</evidence>
<evidence type="ECO:0000256" key="3">
    <source>
        <dbReference type="ARBA" id="ARBA00022448"/>
    </source>
</evidence>
<proteinExistence type="inferred from homology"/>
<dbReference type="PANTHER" id="PTHR33445">
    <property type="entry name" value="ATP SYNTHASE SUBUNIT B', CHLOROPLASTIC"/>
    <property type="match status" value="1"/>
</dbReference>
<evidence type="ECO:0000256" key="4">
    <source>
        <dbReference type="ARBA" id="ARBA00022475"/>
    </source>
</evidence>
<dbReference type="PANTHER" id="PTHR33445:SF1">
    <property type="entry name" value="ATP SYNTHASE SUBUNIT B"/>
    <property type="match status" value="1"/>
</dbReference>
<evidence type="ECO:0000256" key="8">
    <source>
        <dbReference type="ARBA" id="ARBA00022781"/>
    </source>
</evidence>
<dbReference type="RefSeq" id="WP_211911521.1">
    <property type="nucleotide sequence ID" value="NZ_CP036498.1"/>
</dbReference>
<gene>
    <name evidence="16" type="primary">atpF</name>
    <name evidence="19" type="ORF">RPMA_03285</name>
</gene>
<comment type="subunit">
    <text evidence="15 16">F-type ATPases have 2 components, F(1) - the catalytic core - and F(0) - the membrane proton channel. F(1) has five subunits: alpha(3), beta(3), gamma(1), delta(1), epsilon(1). F(0) has three main subunits: a(1), b(2) and c(10-14). The alpha and beta chains form an alternating ring which encloses part of the gamma chain. F(1) is attached to F(0) by a central stalk formed by the gamma and epsilon chains, while a peripheral stalk is formed by the delta and b chains.</text>
</comment>
<evidence type="ECO:0000256" key="11">
    <source>
        <dbReference type="ARBA" id="ARBA00023136"/>
    </source>
</evidence>